<dbReference type="Proteomes" id="UP001597419">
    <property type="component" value="Unassembled WGS sequence"/>
</dbReference>
<accession>A0ABW5GEF2</accession>
<proteinExistence type="predicted"/>
<comment type="caution">
    <text evidence="1">The sequence shown here is derived from an EMBL/GenBank/DDBJ whole genome shotgun (WGS) entry which is preliminary data.</text>
</comment>
<sequence>MHELGGDGRCVACGGRRWTTRARAAGTTRHGWFGWWPVRRQASLCTVWQVAVGYFVRRLPGGRW</sequence>
<protein>
    <submittedName>
        <fullName evidence="1">Uncharacterized protein</fullName>
    </submittedName>
</protein>
<dbReference type="EMBL" id="JBHUKU010000006">
    <property type="protein sequence ID" value="MFD2459551.1"/>
    <property type="molecule type" value="Genomic_DNA"/>
</dbReference>
<evidence type="ECO:0000313" key="2">
    <source>
        <dbReference type="Proteomes" id="UP001597419"/>
    </source>
</evidence>
<name>A0ABW5GEF2_9PSEU</name>
<organism evidence="1 2">
    <name type="scientific">Amycolatopsis samaneae</name>
    <dbReference type="NCBI Taxonomy" id="664691"/>
    <lineage>
        <taxon>Bacteria</taxon>
        <taxon>Bacillati</taxon>
        <taxon>Actinomycetota</taxon>
        <taxon>Actinomycetes</taxon>
        <taxon>Pseudonocardiales</taxon>
        <taxon>Pseudonocardiaceae</taxon>
        <taxon>Amycolatopsis</taxon>
    </lineage>
</organism>
<keyword evidence="2" id="KW-1185">Reference proteome</keyword>
<dbReference type="RefSeq" id="WP_345396951.1">
    <property type="nucleotide sequence ID" value="NZ_BAABHG010000008.1"/>
</dbReference>
<gene>
    <name evidence="1" type="ORF">ACFSYJ_13140</name>
</gene>
<evidence type="ECO:0000313" key="1">
    <source>
        <dbReference type="EMBL" id="MFD2459551.1"/>
    </source>
</evidence>
<reference evidence="2" key="1">
    <citation type="journal article" date="2019" name="Int. J. Syst. Evol. Microbiol.">
        <title>The Global Catalogue of Microorganisms (GCM) 10K type strain sequencing project: providing services to taxonomists for standard genome sequencing and annotation.</title>
        <authorList>
            <consortium name="The Broad Institute Genomics Platform"/>
            <consortium name="The Broad Institute Genome Sequencing Center for Infectious Disease"/>
            <person name="Wu L."/>
            <person name="Ma J."/>
        </authorList>
    </citation>
    <scope>NUCLEOTIDE SEQUENCE [LARGE SCALE GENOMIC DNA]</scope>
    <source>
        <strain evidence="2">CGMCC 4.7643</strain>
    </source>
</reference>